<accession>A0A4R0ITW9</accession>
<evidence type="ECO:0000256" key="1">
    <source>
        <dbReference type="ARBA" id="ARBA00005721"/>
    </source>
</evidence>
<proteinExistence type="inferred from homology"/>
<evidence type="ECO:0000313" key="5">
    <source>
        <dbReference type="EMBL" id="TCC32155.1"/>
    </source>
</evidence>
<dbReference type="EMBL" id="SJKA01000006">
    <property type="protein sequence ID" value="TCC32155.1"/>
    <property type="molecule type" value="Genomic_DNA"/>
</dbReference>
<comment type="similarity">
    <text evidence="1">Belongs to the asp23 family.</text>
</comment>
<reference evidence="5 6" key="1">
    <citation type="submission" date="2019-02" db="EMBL/GenBank/DDBJ databases">
        <title>Kribbella capetownensis sp. nov. and Kribbella speibonae sp. nov., isolated from soil.</title>
        <authorList>
            <person name="Curtis S.M."/>
            <person name="Norton I."/>
            <person name="Everest G.J."/>
            <person name="Meyers P.R."/>
        </authorList>
    </citation>
    <scope>NUCLEOTIDE SEQUENCE [LARGE SCALE GENOMIC DNA]</scope>
    <source>
        <strain evidence="5 6">DSM 27082</strain>
    </source>
</reference>
<keyword evidence="3" id="KW-1133">Transmembrane helix</keyword>
<sequence>MVVADDGGAGVPTAAPAVSTPAPGPSSVVHGGDRGRLEIAQRAVERIAEITARNHGAVVRRDAVLGRGLPKARAVIAGQRVRIEVQVAAAFGVPLNEVAAEVRRNVAADVERFTGLGVDRVDVDLSAVESLDRSPGQAVDTPPSAAKAPAAAPAVAYVGVVVALALIGLGAVGTAEMLRSVGLLDGEVIPGSWFGRSVVLRPESWMRPVGIATVAIGLMLLALAVKPRRRTHLAVQGPDTIVWLRTADTARLAADGAGRVDSVTATSVVAKRKRLRARVTTFGDPDRVTDDVSAAIDGRLAGIDPRPRVRIDLRED</sequence>
<keyword evidence="3" id="KW-0812">Transmembrane</keyword>
<dbReference type="AlphaFoldDB" id="A0A4R0ITW9"/>
<evidence type="ECO:0000313" key="6">
    <source>
        <dbReference type="Proteomes" id="UP000292695"/>
    </source>
</evidence>
<feature type="transmembrane region" description="Helical" evidence="3">
    <location>
        <begin position="154"/>
        <end position="175"/>
    </location>
</feature>
<name>A0A4R0ITW9_9ACTN</name>
<dbReference type="RefSeq" id="WP_131289778.1">
    <property type="nucleotide sequence ID" value="NZ_SJKA01000006.1"/>
</dbReference>
<feature type="domain" description="DUF6286" evidence="4">
    <location>
        <begin position="215"/>
        <end position="312"/>
    </location>
</feature>
<keyword evidence="6" id="KW-1185">Reference proteome</keyword>
<dbReference type="InterPro" id="IPR005531">
    <property type="entry name" value="Asp23"/>
</dbReference>
<feature type="region of interest" description="Disordered" evidence="2">
    <location>
        <begin position="1"/>
        <end position="30"/>
    </location>
</feature>
<keyword evidence="3" id="KW-0472">Membrane</keyword>
<dbReference type="Pfam" id="PF03780">
    <property type="entry name" value="Asp23"/>
    <property type="match status" value="1"/>
</dbReference>
<dbReference type="Proteomes" id="UP000292695">
    <property type="component" value="Unassembled WGS sequence"/>
</dbReference>
<organism evidence="5 6">
    <name type="scientific">Kribbella sindirgiensis</name>
    <dbReference type="NCBI Taxonomy" id="1124744"/>
    <lineage>
        <taxon>Bacteria</taxon>
        <taxon>Bacillati</taxon>
        <taxon>Actinomycetota</taxon>
        <taxon>Actinomycetes</taxon>
        <taxon>Propionibacteriales</taxon>
        <taxon>Kribbellaceae</taxon>
        <taxon>Kribbella</taxon>
    </lineage>
</organism>
<dbReference type="Pfam" id="PF19803">
    <property type="entry name" value="DUF6286"/>
    <property type="match status" value="1"/>
</dbReference>
<dbReference type="OrthoDB" id="3830973at2"/>
<dbReference type="InterPro" id="IPR046253">
    <property type="entry name" value="DUF6286"/>
</dbReference>
<gene>
    <name evidence="5" type="ORF">E0H50_18175</name>
</gene>
<evidence type="ECO:0000259" key="4">
    <source>
        <dbReference type="Pfam" id="PF19803"/>
    </source>
</evidence>
<comment type="caution">
    <text evidence="5">The sequence shown here is derived from an EMBL/GenBank/DDBJ whole genome shotgun (WGS) entry which is preliminary data.</text>
</comment>
<feature type="compositionally biased region" description="Low complexity" evidence="2">
    <location>
        <begin position="1"/>
        <end position="29"/>
    </location>
</feature>
<protein>
    <submittedName>
        <fullName evidence="5">Asp23/Gls24 family envelope stress response protein</fullName>
    </submittedName>
</protein>
<feature type="transmembrane region" description="Helical" evidence="3">
    <location>
        <begin position="205"/>
        <end position="225"/>
    </location>
</feature>
<evidence type="ECO:0000256" key="2">
    <source>
        <dbReference type="SAM" id="MobiDB-lite"/>
    </source>
</evidence>
<evidence type="ECO:0000256" key="3">
    <source>
        <dbReference type="SAM" id="Phobius"/>
    </source>
</evidence>